<protein>
    <submittedName>
        <fullName evidence="9">STE like transcription factor-domain-containing protein</fullName>
    </submittedName>
</protein>
<sequence>MGPSAPYQTAALHAPSPLHTAAASTSFQPAFAAQQPDPRALHIATAAAGAHAPDPEEQTAHPLRSRGQHGLLADAEEDPSHSEHGSDAAAPSESIADAMTHGPGPHGGLTRSLTHKERELINHLDRLKFFLATAPSRWSGDDPSSAAAAAAGLPVGHPSSAHPALNRFLLPNSEYVSCVLWGGLYHITGTDIVRALVFRFEAFGRPVRNMKKFEEGVFSDLRNLKPGMDACLEEPKSPFLDLLFKYQCIRTQKKQKVFYWFSVPHDRLFLDALERDLKREKMGMEPTTVVIGEPALSFTYDSKRSLYEQFSKAQSGSDNEGETDGALRAEQGTSESDGESTSASAPSDVESEASAKPKKKFGPASPFFSMFSLFEGSPTYKQRRKKLHRTRRTPPDAYSMDNYMGRMREPHVDRYGRDTTRMSAGELFMAQARGDFDGQSNPDLIASQKERQRRALEAQFALANRQRFVDPARAGGMPQPTLAHDMQAPMMMEGVQPAMLAPFPGHMPQRPPPHSRHTFPNADFPHHARSLSQPFPSTSGVPFVDVDAWQGGGAPPDMLGECSTRAKAFVCPLFSCGRMFKRMEHLKRHLRTHTLERPYLCERCQKRFSRSDNLAQHVRTHLRTDDGGEPGPEGDQELEEADPDVNVGDAQMYEVELQGPVHEVQGDEEGLVMAAGAVPVGGPSDEVQDGFYQTQSMNPSPDGGNYMQTEGSPGSQWATVRPHSSMSYTAGQPMRMSPPTFGISNDYGLSISAPSHKATFDHGTLYPPELDVGGPGPIRRHRSVTPARYGENIRRPYSVASDHGVPVGRSYHPYAHAYSAESSPMASTVPLGYSGAAPMAALSRAHSRAGSGSSNELQDQMRQMMTLQQTEMDADHSQAAFMRDPMLTSYSAPTFRTDSPMQYATTTGNEYELVNMLPAQDASQQVPMYGLYGLPEQHGDHYSTQVTVSDGSYSTFTHGDPQQVLM</sequence>
<dbReference type="PROSITE" id="PS00028">
    <property type="entry name" value="ZINC_FINGER_C2H2_1"/>
    <property type="match status" value="2"/>
</dbReference>
<reference evidence="9 10" key="1">
    <citation type="journal article" date="2021" name="Environ. Microbiol.">
        <title>Gene family expansions and transcriptome signatures uncover fungal adaptations to wood decay.</title>
        <authorList>
            <person name="Hage H."/>
            <person name="Miyauchi S."/>
            <person name="Viragh M."/>
            <person name="Drula E."/>
            <person name="Min B."/>
            <person name="Chaduli D."/>
            <person name="Navarro D."/>
            <person name="Favel A."/>
            <person name="Norest M."/>
            <person name="Lesage-Meessen L."/>
            <person name="Balint B."/>
            <person name="Merenyi Z."/>
            <person name="de Eugenio L."/>
            <person name="Morin E."/>
            <person name="Martinez A.T."/>
            <person name="Baldrian P."/>
            <person name="Stursova M."/>
            <person name="Martinez M.J."/>
            <person name="Novotny C."/>
            <person name="Magnuson J.K."/>
            <person name="Spatafora J.W."/>
            <person name="Maurice S."/>
            <person name="Pangilinan J."/>
            <person name="Andreopoulos W."/>
            <person name="LaButti K."/>
            <person name="Hundley H."/>
            <person name="Na H."/>
            <person name="Kuo A."/>
            <person name="Barry K."/>
            <person name="Lipzen A."/>
            <person name="Henrissat B."/>
            <person name="Riley R."/>
            <person name="Ahrendt S."/>
            <person name="Nagy L.G."/>
            <person name="Grigoriev I.V."/>
            <person name="Martin F."/>
            <person name="Rosso M.N."/>
        </authorList>
    </citation>
    <scope>NUCLEOTIDE SEQUENCE [LARGE SCALE GENOMIC DNA]</scope>
    <source>
        <strain evidence="9 10">CIRM-BRFM 1785</strain>
    </source>
</reference>
<comment type="subcellular location">
    <subcellularLocation>
        <location evidence="1">Nucleus</location>
    </subcellularLocation>
</comment>
<keyword evidence="2" id="KW-0805">Transcription regulation</keyword>
<comment type="similarity">
    <text evidence="5">Belongs to the STE12 transcription factor family.</text>
</comment>
<keyword evidence="6" id="KW-0862">Zinc</keyword>
<dbReference type="GeneID" id="72000126"/>
<dbReference type="Pfam" id="PF00096">
    <property type="entry name" value="zf-C2H2"/>
    <property type="match status" value="2"/>
</dbReference>
<feature type="compositionally biased region" description="Polar residues" evidence="7">
    <location>
        <begin position="331"/>
        <end position="345"/>
    </location>
</feature>
<dbReference type="InterPro" id="IPR013087">
    <property type="entry name" value="Znf_C2H2_type"/>
</dbReference>
<comment type="caution">
    <text evidence="9">The sequence shown here is derived from an EMBL/GenBank/DDBJ whole genome shotgun (WGS) entry which is preliminary data.</text>
</comment>
<dbReference type="EMBL" id="JADCUA010000008">
    <property type="protein sequence ID" value="KAH9837868.1"/>
    <property type="molecule type" value="Genomic_DNA"/>
</dbReference>
<name>A0ABQ8KIS1_9APHY</name>
<dbReference type="PANTHER" id="PTHR47427:SF1">
    <property type="entry name" value="PROTEIN STE12"/>
    <property type="match status" value="1"/>
</dbReference>
<keyword evidence="10" id="KW-1185">Reference proteome</keyword>
<dbReference type="SMART" id="SM00355">
    <property type="entry name" value="ZnF_C2H2"/>
    <property type="match status" value="2"/>
</dbReference>
<feature type="domain" description="C2H2-type" evidence="8">
    <location>
        <begin position="569"/>
        <end position="598"/>
    </location>
</feature>
<gene>
    <name evidence="9" type="ORF">C8Q71DRAFT_565733</name>
</gene>
<evidence type="ECO:0000256" key="6">
    <source>
        <dbReference type="PROSITE-ProRule" id="PRU00042"/>
    </source>
</evidence>
<dbReference type="Pfam" id="PF02200">
    <property type="entry name" value="STE"/>
    <property type="match status" value="1"/>
</dbReference>
<feature type="region of interest" description="Disordered" evidence="7">
    <location>
        <begin position="508"/>
        <end position="536"/>
    </location>
</feature>
<proteinExistence type="inferred from homology"/>
<dbReference type="InterPro" id="IPR052127">
    <property type="entry name" value="STE12_transcription_factor"/>
</dbReference>
<dbReference type="SUPFAM" id="SSF57667">
    <property type="entry name" value="beta-beta-alpha zinc fingers"/>
    <property type="match status" value="1"/>
</dbReference>
<accession>A0ABQ8KIS1</accession>
<dbReference type="InterPro" id="IPR036236">
    <property type="entry name" value="Znf_C2H2_sf"/>
</dbReference>
<keyword evidence="6" id="KW-0863">Zinc-finger</keyword>
<dbReference type="RefSeq" id="XP_047779906.1">
    <property type="nucleotide sequence ID" value="XM_047919394.1"/>
</dbReference>
<dbReference type="SMART" id="SM00424">
    <property type="entry name" value="STE"/>
    <property type="match status" value="1"/>
</dbReference>
<dbReference type="InterPro" id="IPR003120">
    <property type="entry name" value="Ste12"/>
</dbReference>
<feature type="region of interest" description="Disordered" evidence="7">
    <location>
        <begin position="380"/>
        <end position="403"/>
    </location>
</feature>
<evidence type="ECO:0000256" key="1">
    <source>
        <dbReference type="ARBA" id="ARBA00004123"/>
    </source>
</evidence>
<evidence type="ECO:0000256" key="7">
    <source>
        <dbReference type="SAM" id="MobiDB-lite"/>
    </source>
</evidence>
<feature type="region of interest" description="Disordered" evidence="7">
    <location>
        <begin position="75"/>
        <end position="111"/>
    </location>
</feature>
<evidence type="ECO:0000313" key="10">
    <source>
        <dbReference type="Proteomes" id="UP000814176"/>
    </source>
</evidence>
<keyword evidence="6" id="KW-0479">Metal-binding</keyword>
<feature type="region of interest" description="Disordered" evidence="7">
    <location>
        <begin position="619"/>
        <end position="640"/>
    </location>
</feature>
<organism evidence="9 10">
    <name type="scientific">Rhodofomes roseus</name>
    <dbReference type="NCBI Taxonomy" id="34475"/>
    <lineage>
        <taxon>Eukaryota</taxon>
        <taxon>Fungi</taxon>
        <taxon>Dikarya</taxon>
        <taxon>Basidiomycota</taxon>
        <taxon>Agaricomycotina</taxon>
        <taxon>Agaricomycetes</taxon>
        <taxon>Polyporales</taxon>
        <taxon>Rhodofomes</taxon>
    </lineage>
</organism>
<keyword evidence="4" id="KW-0539">Nucleus</keyword>
<keyword evidence="3" id="KW-0804">Transcription</keyword>
<dbReference type="Gene3D" id="3.30.160.60">
    <property type="entry name" value="Classic Zinc Finger"/>
    <property type="match status" value="2"/>
</dbReference>
<dbReference type="PANTHER" id="PTHR47427">
    <property type="entry name" value="PROTEIN STE12"/>
    <property type="match status" value="1"/>
</dbReference>
<evidence type="ECO:0000259" key="8">
    <source>
        <dbReference type="PROSITE" id="PS50157"/>
    </source>
</evidence>
<evidence type="ECO:0000256" key="2">
    <source>
        <dbReference type="ARBA" id="ARBA00023015"/>
    </source>
</evidence>
<evidence type="ECO:0000256" key="5">
    <source>
        <dbReference type="ARBA" id="ARBA00024345"/>
    </source>
</evidence>
<dbReference type="PROSITE" id="PS50157">
    <property type="entry name" value="ZINC_FINGER_C2H2_2"/>
    <property type="match status" value="2"/>
</dbReference>
<evidence type="ECO:0000256" key="3">
    <source>
        <dbReference type="ARBA" id="ARBA00023163"/>
    </source>
</evidence>
<dbReference type="Proteomes" id="UP000814176">
    <property type="component" value="Unassembled WGS sequence"/>
</dbReference>
<feature type="region of interest" description="Disordered" evidence="7">
    <location>
        <begin position="18"/>
        <end position="42"/>
    </location>
</feature>
<evidence type="ECO:0000256" key="4">
    <source>
        <dbReference type="ARBA" id="ARBA00023242"/>
    </source>
</evidence>
<evidence type="ECO:0000313" key="9">
    <source>
        <dbReference type="EMBL" id="KAH9837868.1"/>
    </source>
</evidence>
<feature type="domain" description="C2H2-type" evidence="8">
    <location>
        <begin position="599"/>
        <end position="626"/>
    </location>
</feature>
<feature type="compositionally biased region" description="Basic residues" evidence="7">
    <location>
        <begin position="381"/>
        <end position="392"/>
    </location>
</feature>
<feature type="region of interest" description="Disordered" evidence="7">
    <location>
        <begin position="311"/>
        <end position="359"/>
    </location>
</feature>